<dbReference type="PANTHER" id="PTHR38442:SF1">
    <property type="entry name" value="INNER MEMBRANE PROTEIN"/>
    <property type="match status" value="1"/>
</dbReference>
<keyword evidence="3" id="KW-1185">Reference proteome</keyword>
<evidence type="ECO:0000256" key="1">
    <source>
        <dbReference type="SAM" id="Phobius"/>
    </source>
</evidence>
<keyword evidence="1" id="KW-0812">Transmembrane</keyword>
<feature type="transmembrane region" description="Helical" evidence="1">
    <location>
        <begin position="26"/>
        <end position="43"/>
    </location>
</feature>
<keyword evidence="1" id="KW-0472">Membrane</keyword>
<keyword evidence="1" id="KW-1133">Transmembrane helix</keyword>
<evidence type="ECO:0000313" key="2">
    <source>
        <dbReference type="EMBL" id="SNC61051.1"/>
    </source>
</evidence>
<dbReference type="EMBL" id="FYEZ01000001">
    <property type="protein sequence ID" value="SNC61051.1"/>
    <property type="molecule type" value="Genomic_DNA"/>
</dbReference>
<dbReference type="AlphaFoldDB" id="A0A212T5E5"/>
<name>A0A212T5E5_9MICO</name>
<organism evidence="2 3">
    <name type="scientific">Kytococcus aerolatus</name>
    <dbReference type="NCBI Taxonomy" id="592308"/>
    <lineage>
        <taxon>Bacteria</taxon>
        <taxon>Bacillati</taxon>
        <taxon>Actinomycetota</taxon>
        <taxon>Actinomycetes</taxon>
        <taxon>Micrococcales</taxon>
        <taxon>Kytococcaceae</taxon>
        <taxon>Kytococcus</taxon>
    </lineage>
</organism>
<dbReference type="InterPro" id="IPR007383">
    <property type="entry name" value="DUF445"/>
</dbReference>
<dbReference type="PANTHER" id="PTHR38442">
    <property type="entry name" value="INNER MEMBRANE PROTEIN-RELATED"/>
    <property type="match status" value="1"/>
</dbReference>
<sequence>MNATRVEIGAAAAGSAGAAPVRRMQLMATGLLGLAAVVFLVTPDDGAWGYLHAAAEAAMVGAIADWFAVTALFRHPLGLPIPHTAIIPRRKDDIGAALEDFVAQNFLTPAAIGQRWRQAEVSRRVAGWVARPENARSVVTEALPALRRGLRAADREFARDLAGEHLLPRLAREPLAPLAGRWMEEVLRTGAHTRAVDLVVDEVEAWLTANPAKVQFILRTRAPWWSPHWVDEQVAGRVHAELLAWVRDVQRTPDHRVRASVDELLTELARDLQLDAGTQEAMAAMQLRVLTDPATAGAVADLWEGLQTVLLEELAEPDAPMPRRLARALAEAAGSLADDAGACRGLDDRSAEVVSGLVDRHGAEIAGVIGSTVESWDARETADLLESYVGRDLQFIRINGTVVGGLVGLLLHAAGQFL</sequence>
<feature type="transmembrane region" description="Helical" evidence="1">
    <location>
        <begin position="49"/>
        <end position="73"/>
    </location>
</feature>
<gene>
    <name evidence="2" type="ORF">SAMN05445756_0403</name>
</gene>
<dbReference type="Proteomes" id="UP000198122">
    <property type="component" value="Unassembled WGS sequence"/>
</dbReference>
<protein>
    <submittedName>
        <fullName evidence="2">Uncharacterized membrane-anchored protein YjiN, DUF445 family</fullName>
    </submittedName>
</protein>
<dbReference type="RefSeq" id="WP_234994230.1">
    <property type="nucleotide sequence ID" value="NZ_FYEZ01000001.1"/>
</dbReference>
<dbReference type="Pfam" id="PF04286">
    <property type="entry name" value="DUF445"/>
    <property type="match status" value="1"/>
</dbReference>
<evidence type="ECO:0000313" key="3">
    <source>
        <dbReference type="Proteomes" id="UP000198122"/>
    </source>
</evidence>
<accession>A0A212T5E5</accession>
<proteinExistence type="predicted"/>
<dbReference type="GO" id="GO:0005886">
    <property type="term" value="C:plasma membrane"/>
    <property type="evidence" value="ECO:0007669"/>
    <property type="project" value="TreeGrafter"/>
</dbReference>
<reference evidence="2 3" key="1">
    <citation type="submission" date="2017-06" db="EMBL/GenBank/DDBJ databases">
        <authorList>
            <person name="Kim H.J."/>
            <person name="Triplett B.A."/>
        </authorList>
    </citation>
    <scope>NUCLEOTIDE SEQUENCE [LARGE SCALE GENOMIC DNA]</scope>
    <source>
        <strain evidence="2 3">DSM 22179</strain>
    </source>
</reference>